<dbReference type="GO" id="GO:0034040">
    <property type="term" value="F:ATPase-coupled lipid transmembrane transporter activity"/>
    <property type="evidence" value="ECO:0007669"/>
    <property type="project" value="TreeGrafter"/>
</dbReference>
<dbReference type="Proteomes" id="UP000550729">
    <property type="component" value="Unassembled WGS sequence"/>
</dbReference>
<keyword evidence="5" id="KW-0067">ATP-binding</keyword>
<accession>A0A848L5Y3</accession>
<dbReference type="InterPro" id="IPR036640">
    <property type="entry name" value="ABC1_TM_sf"/>
</dbReference>
<dbReference type="AlphaFoldDB" id="A0A848L5Y3"/>
<feature type="domain" description="ABC transmembrane type-1" evidence="12">
    <location>
        <begin position="24"/>
        <end position="310"/>
    </location>
</feature>
<dbReference type="GO" id="GO:0016887">
    <property type="term" value="F:ATP hydrolysis activity"/>
    <property type="evidence" value="ECO:0007669"/>
    <property type="project" value="InterPro"/>
</dbReference>
<keyword evidence="8 10" id="KW-0472">Membrane</keyword>
<feature type="transmembrane region" description="Helical" evidence="10">
    <location>
        <begin position="57"/>
        <end position="77"/>
    </location>
</feature>
<dbReference type="InterPro" id="IPR003439">
    <property type="entry name" value="ABC_transporter-like_ATP-bd"/>
</dbReference>
<organism evidence="13 14">
    <name type="scientific">Gordonia asplenii</name>
    <dbReference type="NCBI Taxonomy" id="2725283"/>
    <lineage>
        <taxon>Bacteria</taxon>
        <taxon>Bacillati</taxon>
        <taxon>Actinomycetota</taxon>
        <taxon>Actinomycetes</taxon>
        <taxon>Mycobacteriales</taxon>
        <taxon>Gordoniaceae</taxon>
        <taxon>Gordonia</taxon>
    </lineage>
</organism>
<keyword evidence="6" id="KW-1278">Translocase</keyword>
<dbReference type="InterPro" id="IPR014223">
    <property type="entry name" value="ABC_CydC/D"/>
</dbReference>
<keyword evidence="2" id="KW-1003">Cell membrane</keyword>
<dbReference type="InterPro" id="IPR027417">
    <property type="entry name" value="P-loop_NTPase"/>
</dbReference>
<gene>
    <name evidence="13" type="primary">cydC</name>
    <name evidence="13" type="ORF">HH308_24705</name>
</gene>
<dbReference type="InterPro" id="IPR003593">
    <property type="entry name" value="AAA+_ATPase"/>
</dbReference>
<evidence type="ECO:0000256" key="1">
    <source>
        <dbReference type="ARBA" id="ARBA00004429"/>
    </source>
</evidence>
<feature type="transmembrane region" description="Helical" evidence="10">
    <location>
        <begin position="250"/>
        <end position="272"/>
    </location>
</feature>
<sequence length="563" mass="58313">MSRPDDRSLRRILGYLGVRPRPVLAALLLGIGGALSALGLAALSAWLITRAWQMPPILYLSVAITAVRALGISRGLFRYLERLATHDLALRAMASARSRIFVALAAGNPSYSVLLGRGDLLTRTGADLDDIGNALIRGVIPIGIAAVTNVAAVVIMAFVSVPAAGVLAVALLISSVAAPTLAARGAADVVECSARARADLAESVTLALWHADELAVARRRGTVLAGIDETQRLAVDAADRGQRLQSWGSAATPLALGVSLVAACLIGIGLAGDPGVSPMTLGVLILLPLSAFEATAPLTEAGLQLERSRQAARRILTLIDDAGSAELTAAEIDEFAVADDVTVDDRVTGLDCRGLRWGWPTSESASTLTMTLSPGQRVAVVGASGVGKTALLLTMAGLLEPRSGAVTTSLGTDLGASTCYFADDAHVFTTSVAENLRVARGDATDEEIVDALGAVGLGGWVDGLPDGVGTVLAGGTAALSGGQRRRLLLARALLHRAPVVLLDEPTEHLDPDDADDVLRDIFGRRELFGPQRSVVVVTHRLPPDHGADRVITLAENGAIGDVR</sequence>
<dbReference type="PANTHER" id="PTHR24221">
    <property type="entry name" value="ATP-BINDING CASSETTE SUB-FAMILY B"/>
    <property type="match status" value="1"/>
</dbReference>
<dbReference type="PANTHER" id="PTHR24221:SF654">
    <property type="entry name" value="ATP-BINDING CASSETTE SUB-FAMILY B MEMBER 6"/>
    <property type="match status" value="1"/>
</dbReference>
<dbReference type="Gene3D" id="3.40.50.300">
    <property type="entry name" value="P-loop containing nucleotide triphosphate hydrolases"/>
    <property type="match status" value="1"/>
</dbReference>
<dbReference type="InterPro" id="IPR011527">
    <property type="entry name" value="ABC1_TM_dom"/>
</dbReference>
<dbReference type="RefSeq" id="WP_170196930.1">
    <property type="nucleotide sequence ID" value="NZ_JABBNB010000035.1"/>
</dbReference>
<keyword evidence="4" id="KW-0547">Nucleotide-binding</keyword>
<dbReference type="SUPFAM" id="SSF52540">
    <property type="entry name" value="P-loop containing nucleoside triphosphate hydrolases"/>
    <property type="match status" value="1"/>
</dbReference>
<dbReference type="InterPro" id="IPR039421">
    <property type="entry name" value="Type_1_exporter"/>
</dbReference>
<evidence type="ECO:0000313" key="13">
    <source>
        <dbReference type="EMBL" id="NMO04425.1"/>
    </source>
</evidence>
<feature type="transmembrane region" description="Helical" evidence="10">
    <location>
        <begin position="21"/>
        <end position="45"/>
    </location>
</feature>
<evidence type="ECO:0000256" key="8">
    <source>
        <dbReference type="ARBA" id="ARBA00023136"/>
    </source>
</evidence>
<dbReference type="NCBIfam" id="TIGR02868">
    <property type="entry name" value="CydC"/>
    <property type="match status" value="1"/>
</dbReference>
<dbReference type="PROSITE" id="PS50893">
    <property type="entry name" value="ABC_TRANSPORTER_2"/>
    <property type="match status" value="1"/>
</dbReference>
<dbReference type="GO" id="GO:0045454">
    <property type="term" value="P:cell redox homeostasis"/>
    <property type="evidence" value="ECO:0007669"/>
    <property type="project" value="InterPro"/>
</dbReference>
<comment type="caution">
    <text evidence="13">The sequence shown here is derived from an EMBL/GenBank/DDBJ whole genome shotgun (WGS) entry which is preliminary data.</text>
</comment>
<feature type="transmembrane region" description="Helical" evidence="10">
    <location>
        <begin position="165"/>
        <end position="187"/>
    </location>
</feature>
<dbReference type="Gene3D" id="1.20.1560.10">
    <property type="entry name" value="ABC transporter type 1, transmembrane domain"/>
    <property type="match status" value="1"/>
</dbReference>
<evidence type="ECO:0000256" key="3">
    <source>
        <dbReference type="ARBA" id="ARBA00022692"/>
    </source>
</evidence>
<evidence type="ECO:0000256" key="2">
    <source>
        <dbReference type="ARBA" id="ARBA00022519"/>
    </source>
</evidence>
<dbReference type="SUPFAM" id="SSF90123">
    <property type="entry name" value="ABC transporter transmembrane region"/>
    <property type="match status" value="1"/>
</dbReference>
<dbReference type="Pfam" id="PF00005">
    <property type="entry name" value="ABC_tran"/>
    <property type="match status" value="1"/>
</dbReference>
<evidence type="ECO:0000259" key="11">
    <source>
        <dbReference type="PROSITE" id="PS50893"/>
    </source>
</evidence>
<feature type="domain" description="ABC transporter" evidence="11">
    <location>
        <begin position="350"/>
        <end position="562"/>
    </location>
</feature>
<dbReference type="PROSITE" id="PS50929">
    <property type="entry name" value="ABC_TM1F"/>
    <property type="match status" value="1"/>
</dbReference>
<name>A0A848L5Y3_9ACTN</name>
<evidence type="ECO:0000256" key="7">
    <source>
        <dbReference type="ARBA" id="ARBA00022989"/>
    </source>
</evidence>
<proteinExistence type="inferred from homology"/>
<evidence type="ECO:0000256" key="9">
    <source>
        <dbReference type="ARBA" id="ARBA00023455"/>
    </source>
</evidence>
<evidence type="ECO:0000313" key="14">
    <source>
        <dbReference type="Proteomes" id="UP000550729"/>
    </source>
</evidence>
<keyword evidence="7 10" id="KW-1133">Transmembrane helix</keyword>
<dbReference type="GO" id="GO:0140359">
    <property type="term" value="F:ABC-type transporter activity"/>
    <property type="evidence" value="ECO:0007669"/>
    <property type="project" value="InterPro"/>
</dbReference>
<comment type="subcellular location">
    <subcellularLocation>
        <location evidence="1">Cell inner membrane</location>
        <topology evidence="1">Multi-pass membrane protein</topology>
    </subcellularLocation>
</comment>
<dbReference type="GO" id="GO:0005886">
    <property type="term" value="C:plasma membrane"/>
    <property type="evidence" value="ECO:0007669"/>
    <property type="project" value="UniProtKB-SubCell"/>
</dbReference>
<feature type="transmembrane region" description="Helical" evidence="10">
    <location>
        <begin position="139"/>
        <end position="159"/>
    </location>
</feature>
<keyword evidence="3 10" id="KW-0812">Transmembrane</keyword>
<dbReference type="PROSITE" id="PS00211">
    <property type="entry name" value="ABC_TRANSPORTER_1"/>
    <property type="match status" value="1"/>
</dbReference>
<reference evidence="13 14" key="1">
    <citation type="submission" date="2020-04" db="EMBL/GenBank/DDBJ databases">
        <title>Gordonia sp. nov. TBRC 11910.</title>
        <authorList>
            <person name="Suriyachadkun C."/>
        </authorList>
    </citation>
    <scope>NUCLEOTIDE SEQUENCE [LARGE SCALE GENOMIC DNA]</scope>
    <source>
        <strain evidence="13 14">TBRC 11910</strain>
    </source>
</reference>
<dbReference type="EMBL" id="JABBNB010000035">
    <property type="protein sequence ID" value="NMO04425.1"/>
    <property type="molecule type" value="Genomic_DNA"/>
</dbReference>
<dbReference type="GO" id="GO:0005524">
    <property type="term" value="F:ATP binding"/>
    <property type="evidence" value="ECO:0007669"/>
    <property type="project" value="UniProtKB-KW"/>
</dbReference>
<protein>
    <submittedName>
        <fullName evidence="13">Thiol reductant ABC exporter subunit CydC</fullName>
    </submittedName>
</protein>
<evidence type="ECO:0000256" key="4">
    <source>
        <dbReference type="ARBA" id="ARBA00022741"/>
    </source>
</evidence>
<dbReference type="GO" id="GO:0034775">
    <property type="term" value="P:glutathione transmembrane transport"/>
    <property type="evidence" value="ECO:0007669"/>
    <property type="project" value="InterPro"/>
</dbReference>
<evidence type="ECO:0000256" key="6">
    <source>
        <dbReference type="ARBA" id="ARBA00022967"/>
    </source>
</evidence>
<keyword evidence="14" id="KW-1185">Reference proteome</keyword>
<evidence type="ECO:0000259" key="12">
    <source>
        <dbReference type="PROSITE" id="PS50929"/>
    </source>
</evidence>
<keyword evidence="2" id="KW-0997">Cell inner membrane</keyword>
<evidence type="ECO:0000256" key="5">
    <source>
        <dbReference type="ARBA" id="ARBA00022840"/>
    </source>
</evidence>
<dbReference type="SMART" id="SM00382">
    <property type="entry name" value="AAA"/>
    <property type="match status" value="1"/>
</dbReference>
<comment type="similarity">
    <text evidence="9">Belongs to the ABC transporter superfamily. Siderophore-Fe(3+) uptake transporter (SIUT) (TC 3.A.1.21) family.</text>
</comment>
<evidence type="ECO:0000256" key="10">
    <source>
        <dbReference type="SAM" id="Phobius"/>
    </source>
</evidence>
<dbReference type="InterPro" id="IPR017871">
    <property type="entry name" value="ABC_transporter-like_CS"/>
</dbReference>